<comment type="caution">
    <text evidence="2">The sequence shown here is derived from an EMBL/GenBank/DDBJ whole genome shotgun (WGS) entry which is preliminary data.</text>
</comment>
<dbReference type="RefSeq" id="WP_061518649.1">
    <property type="nucleotide sequence ID" value="NZ_JRUE01000141.1"/>
</dbReference>
<accession>A0A150HSS1</accession>
<dbReference type="SUPFAM" id="SSF50475">
    <property type="entry name" value="FMN-binding split barrel"/>
    <property type="match status" value="1"/>
</dbReference>
<dbReference type="Pfam" id="PF01243">
    <property type="entry name" value="PNPOx_N"/>
    <property type="match status" value="1"/>
</dbReference>
<dbReference type="PATRIC" id="fig|52133.18.peg.1559"/>
<dbReference type="Gene3D" id="2.30.110.10">
    <property type="entry name" value="Electron Transport, Fmn-binding Protein, Chain A"/>
    <property type="match status" value="1"/>
</dbReference>
<evidence type="ECO:0000313" key="2">
    <source>
        <dbReference type="EMBL" id="KXZ69775.1"/>
    </source>
</evidence>
<organism evidence="2 3">
    <name type="scientific">Acinetobacter venetianus</name>
    <dbReference type="NCBI Taxonomy" id="52133"/>
    <lineage>
        <taxon>Bacteria</taxon>
        <taxon>Pseudomonadati</taxon>
        <taxon>Pseudomonadota</taxon>
        <taxon>Gammaproteobacteria</taxon>
        <taxon>Moraxellales</taxon>
        <taxon>Moraxellaceae</taxon>
        <taxon>Acinetobacter</taxon>
    </lineage>
</organism>
<reference evidence="2 3" key="1">
    <citation type="journal article" date="2016" name="Sci. Rep.">
        <title>Genomic and phenotypic characterization of the species Acinetobacter venetianus.</title>
        <authorList>
            <person name="Fondi M."/>
            <person name="Maida I."/>
            <person name="Perrin E."/>
            <person name="Orlandini V."/>
            <person name="La Torre L."/>
            <person name="Bosi E."/>
            <person name="Negroni A."/>
            <person name="Zanaroli G."/>
            <person name="Fava F."/>
            <person name="Decorosi F."/>
            <person name="Giovannetti L."/>
            <person name="Viti C."/>
            <person name="Vaneechoutte M."/>
            <person name="Dijkshoorn L."/>
            <person name="Fani R."/>
        </authorList>
    </citation>
    <scope>NUCLEOTIDE SEQUENCE [LARGE SCALE GENOMIC DNA]</scope>
    <source>
        <strain evidence="2 3">LUH5627</strain>
    </source>
</reference>
<gene>
    <name evidence="2" type="ORF">AVENLUH5627_01501</name>
</gene>
<name>A0A150HSS1_9GAMM</name>
<evidence type="ECO:0000313" key="3">
    <source>
        <dbReference type="Proteomes" id="UP000075680"/>
    </source>
</evidence>
<feature type="domain" description="Pyridoxamine 5'-phosphate oxidase N-terminal" evidence="1">
    <location>
        <begin position="24"/>
        <end position="116"/>
    </location>
</feature>
<dbReference type="AlphaFoldDB" id="A0A150HSS1"/>
<sequence length="162" mass="18860">MILEKDWKNIQKIFKLAQKTSMHVSIATVDQYGQPNITPIGTVFLNENQTAYLFDTFTEKLAENLIQNPKACIQAVNSGKLFWLSSLIQGNFSDYPGVRLYVEIGHLRPATEQEKLAVEQRVKPLQWTKGSQLIWSDFSHVRDIKINDFRWIKYPRMMENLI</sequence>
<dbReference type="Proteomes" id="UP000075680">
    <property type="component" value="Unassembled WGS sequence"/>
</dbReference>
<proteinExistence type="predicted"/>
<dbReference type="InterPro" id="IPR011576">
    <property type="entry name" value="Pyridox_Oxase_N"/>
</dbReference>
<evidence type="ECO:0000259" key="1">
    <source>
        <dbReference type="Pfam" id="PF01243"/>
    </source>
</evidence>
<dbReference type="EMBL" id="JRUE01000141">
    <property type="protein sequence ID" value="KXZ69775.1"/>
    <property type="molecule type" value="Genomic_DNA"/>
</dbReference>
<protein>
    <submittedName>
        <fullName evidence="2">Pyridoxamine 5'-phosphate oxidase</fullName>
    </submittedName>
</protein>
<dbReference type="InterPro" id="IPR012349">
    <property type="entry name" value="Split_barrel_FMN-bd"/>
</dbReference>